<feature type="region of interest" description="Disordered" evidence="5">
    <location>
        <begin position="1"/>
        <end position="23"/>
    </location>
</feature>
<comment type="subcellular location">
    <subcellularLocation>
        <location evidence="1">Membrane</location>
        <topology evidence="1">Multi-pass membrane protein</topology>
    </subcellularLocation>
</comment>
<feature type="compositionally biased region" description="Basic and acidic residues" evidence="5">
    <location>
        <begin position="12"/>
        <end position="23"/>
    </location>
</feature>
<evidence type="ECO:0000256" key="2">
    <source>
        <dbReference type="ARBA" id="ARBA00022692"/>
    </source>
</evidence>
<dbReference type="Proteomes" id="UP000326759">
    <property type="component" value="Unassembled WGS sequence"/>
</dbReference>
<dbReference type="GO" id="GO:0016020">
    <property type="term" value="C:membrane"/>
    <property type="evidence" value="ECO:0007669"/>
    <property type="project" value="UniProtKB-SubCell"/>
</dbReference>
<accession>A0A5N5T7H9</accession>
<keyword evidence="8" id="KW-1185">Reference proteome</keyword>
<evidence type="ECO:0000256" key="5">
    <source>
        <dbReference type="SAM" id="MobiDB-lite"/>
    </source>
</evidence>
<feature type="compositionally biased region" description="Basic residues" evidence="5">
    <location>
        <begin position="1"/>
        <end position="11"/>
    </location>
</feature>
<comment type="caution">
    <text evidence="7">The sequence shown here is derived from an EMBL/GenBank/DDBJ whole genome shotgun (WGS) entry which is preliminary data.</text>
</comment>
<evidence type="ECO:0000256" key="1">
    <source>
        <dbReference type="ARBA" id="ARBA00004141"/>
    </source>
</evidence>
<dbReference type="PANTHER" id="PTHR10924:SF6">
    <property type="entry name" value="SOLUTE CARRIER FAMILY 49 MEMBER A3"/>
    <property type="match status" value="1"/>
</dbReference>
<keyword evidence="2 6" id="KW-0812">Transmembrane</keyword>
<dbReference type="SUPFAM" id="SSF103473">
    <property type="entry name" value="MFS general substrate transporter"/>
    <property type="match status" value="1"/>
</dbReference>
<dbReference type="EMBL" id="SEYY01008483">
    <property type="protein sequence ID" value="KAB7502129.1"/>
    <property type="molecule type" value="Genomic_DNA"/>
</dbReference>
<evidence type="ECO:0000256" key="4">
    <source>
        <dbReference type="ARBA" id="ARBA00023136"/>
    </source>
</evidence>
<evidence type="ECO:0000256" key="3">
    <source>
        <dbReference type="ARBA" id="ARBA00022989"/>
    </source>
</evidence>
<feature type="transmembrane region" description="Helical" evidence="6">
    <location>
        <begin position="61"/>
        <end position="84"/>
    </location>
</feature>
<dbReference type="InterPro" id="IPR049680">
    <property type="entry name" value="FLVCR1-2_SLC49-like"/>
</dbReference>
<evidence type="ECO:0000256" key="6">
    <source>
        <dbReference type="SAM" id="Phobius"/>
    </source>
</evidence>
<dbReference type="OrthoDB" id="6370118at2759"/>
<sequence>MKRKKEKKKKKENKENERKNEGLNKKKKERKVFSGMVNGLMLLFGFGGAVASGIVLDRTKLYAEITIYLFGGAAICAIVLLEFFLVPDQEAVILVFAILFGIFGEGLFPVGLELAVEATYPVEESITSAFIYLSGQIIGIVIIFIVPALAFERADQTMSICSTDGEYAPLDYTISITSSLGSSLD</sequence>
<protein>
    <recommendedName>
        <fullName evidence="9">Major facilitator superfamily (MFS) profile domain-containing protein</fullName>
    </recommendedName>
</protein>
<dbReference type="AlphaFoldDB" id="A0A5N5T7H9"/>
<name>A0A5N5T7H9_9CRUS</name>
<evidence type="ECO:0008006" key="9">
    <source>
        <dbReference type="Google" id="ProtNLM"/>
    </source>
</evidence>
<keyword evidence="4 6" id="KW-0472">Membrane</keyword>
<keyword evidence="3 6" id="KW-1133">Transmembrane helix</keyword>
<feature type="transmembrane region" description="Helical" evidence="6">
    <location>
        <begin position="130"/>
        <end position="151"/>
    </location>
</feature>
<reference evidence="7 8" key="1">
    <citation type="journal article" date="2019" name="PLoS Biol.">
        <title>Sex chromosomes control vertical transmission of feminizing Wolbachia symbionts in an isopod.</title>
        <authorList>
            <person name="Becking T."/>
            <person name="Chebbi M.A."/>
            <person name="Giraud I."/>
            <person name="Moumen B."/>
            <person name="Laverre T."/>
            <person name="Caubet Y."/>
            <person name="Peccoud J."/>
            <person name="Gilbert C."/>
            <person name="Cordaux R."/>
        </authorList>
    </citation>
    <scope>NUCLEOTIDE SEQUENCE [LARGE SCALE GENOMIC DNA]</scope>
    <source>
        <strain evidence="7">ANa2</strain>
        <tissue evidence="7">Whole body excluding digestive tract and cuticle</tissue>
    </source>
</reference>
<dbReference type="Gene3D" id="1.20.1250.20">
    <property type="entry name" value="MFS general substrate transporter like domains"/>
    <property type="match status" value="1"/>
</dbReference>
<organism evidence="7 8">
    <name type="scientific">Armadillidium nasatum</name>
    <dbReference type="NCBI Taxonomy" id="96803"/>
    <lineage>
        <taxon>Eukaryota</taxon>
        <taxon>Metazoa</taxon>
        <taxon>Ecdysozoa</taxon>
        <taxon>Arthropoda</taxon>
        <taxon>Crustacea</taxon>
        <taxon>Multicrustacea</taxon>
        <taxon>Malacostraca</taxon>
        <taxon>Eumalacostraca</taxon>
        <taxon>Peracarida</taxon>
        <taxon>Isopoda</taxon>
        <taxon>Oniscidea</taxon>
        <taxon>Crinocheta</taxon>
        <taxon>Armadillidiidae</taxon>
        <taxon>Armadillidium</taxon>
    </lineage>
</organism>
<feature type="transmembrane region" description="Helical" evidence="6">
    <location>
        <begin position="32"/>
        <end position="55"/>
    </location>
</feature>
<evidence type="ECO:0000313" key="7">
    <source>
        <dbReference type="EMBL" id="KAB7502129.1"/>
    </source>
</evidence>
<gene>
    <name evidence="7" type="ORF">Anas_14589</name>
</gene>
<feature type="transmembrane region" description="Helical" evidence="6">
    <location>
        <begin position="91"/>
        <end position="110"/>
    </location>
</feature>
<proteinExistence type="predicted"/>
<dbReference type="PANTHER" id="PTHR10924">
    <property type="entry name" value="MAJOR FACILITATOR SUPERFAMILY PROTEIN-RELATED"/>
    <property type="match status" value="1"/>
</dbReference>
<dbReference type="InterPro" id="IPR036259">
    <property type="entry name" value="MFS_trans_sf"/>
</dbReference>
<evidence type="ECO:0000313" key="8">
    <source>
        <dbReference type="Proteomes" id="UP000326759"/>
    </source>
</evidence>